<sequence>MADQGRYHFLFEQHPFRDVAEPLTRDANMTSRKLYVFKTCQSFESRKVDAVLMPCFASHTFRDELQSELSIRIVNMMDALGQALRDALPEGGRIGVLASDYVRVAALFDTHFRQRYEIVYPTTTTQAVLMEAVYGADGIKAGNTEGLSLEHVHQSCLELLDAGASLIVPGMTELSLVATALQRRGIPIVDVNQIYADYATSLADGQFNPAFKLGIVGGVGPAATVDFMGKIVSNTVASKDQDHIKMVVEQNPQIPDRTANLLRHEADPTVALYATCKRLESEGANAIAIPCNTAHAYVERIQPHLSIPIVNMLTETIGHIVGKYGKGTKVGLLATSGTVESRVYHDAAAGQLELITPPPDFQAMVMEAIYGPTGVKAGYTQGHCAASLRAAIEHLQNKGAQVQILGCTELPLVFSQTDSFPVGSASVALVDPTDVLAKRCVQLASSAQA</sequence>
<dbReference type="PROSITE" id="PS00923">
    <property type="entry name" value="ASP_GLU_RACEMASE_1"/>
    <property type="match status" value="1"/>
</dbReference>
<comment type="similarity">
    <text evidence="1">Belongs to the aspartate/glutamate racemases family.</text>
</comment>
<evidence type="ECO:0000256" key="1">
    <source>
        <dbReference type="ARBA" id="ARBA00007847"/>
    </source>
</evidence>
<proteinExistence type="inferred from homology"/>
<accession>A0ABM8WGQ4</accession>
<evidence type="ECO:0000313" key="3">
    <source>
        <dbReference type="EMBL" id="CAG9166533.1"/>
    </source>
</evidence>
<evidence type="ECO:0000256" key="2">
    <source>
        <dbReference type="ARBA" id="ARBA00023235"/>
    </source>
</evidence>
<gene>
    <name evidence="3" type="primary">murI_1</name>
    <name evidence="3" type="ORF">LMG21510_00417</name>
</gene>
<dbReference type="PANTHER" id="PTHR21198:SF7">
    <property type="entry name" value="ASPARTATE-GLUTAMATE RACEMASE FAMILY"/>
    <property type="match status" value="1"/>
</dbReference>
<dbReference type="InterPro" id="IPR001920">
    <property type="entry name" value="Asp/Glu_race"/>
</dbReference>
<keyword evidence="2 3" id="KW-0413">Isomerase</keyword>
<dbReference type="InterPro" id="IPR018187">
    <property type="entry name" value="Asp/Glu_racemase_AS_1"/>
</dbReference>
<organism evidence="3 4">
    <name type="scientific">Cupriavidus respiraculi</name>
    <dbReference type="NCBI Taxonomy" id="195930"/>
    <lineage>
        <taxon>Bacteria</taxon>
        <taxon>Pseudomonadati</taxon>
        <taxon>Pseudomonadota</taxon>
        <taxon>Betaproteobacteria</taxon>
        <taxon>Burkholderiales</taxon>
        <taxon>Burkholderiaceae</taxon>
        <taxon>Cupriavidus</taxon>
    </lineage>
</organism>
<dbReference type="InterPro" id="IPR004380">
    <property type="entry name" value="Asp_race"/>
</dbReference>
<dbReference type="Proteomes" id="UP000721236">
    <property type="component" value="Unassembled WGS sequence"/>
</dbReference>
<evidence type="ECO:0000313" key="4">
    <source>
        <dbReference type="Proteomes" id="UP000721236"/>
    </source>
</evidence>
<name>A0ABM8WGQ4_9BURK</name>
<protein>
    <submittedName>
        <fullName evidence="3">Glutamate racemase</fullName>
        <ecNumber evidence="3">5.1.1.3</ecNumber>
    </submittedName>
</protein>
<dbReference type="Gene3D" id="3.40.50.1860">
    <property type="match status" value="4"/>
</dbReference>
<dbReference type="GO" id="GO:0008881">
    <property type="term" value="F:glutamate racemase activity"/>
    <property type="evidence" value="ECO:0007669"/>
    <property type="project" value="UniProtKB-EC"/>
</dbReference>
<dbReference type="NCBIfam" id="TIGR00035">
    <property type="entry name" value="asp_race"/>
    <property type="match status" value="1"/>
</dbReference>
<dbReference type="EC" id="5.1.1.3" evidence="3"/>
<keyword evidence="4" id="KW-1185">Reference proteome</keyword>
<dbReference type="Pfam" id="PF01177">
    <property type="entry name" value="Asp_Glu_race"/>
    <property type="match status" value="2"/>
</dbReference>
<dbReference type="EMBL" id="CAJZAH010000001">
    <property type="protein sequence ID" value="CAG9166533.1"/>
    <property type="molecule type" value="Genomic_DNA"/>
</dbReference>
<dbReference type="InterPro" id="IPR015942">
    <property type="entry name" value="Asp/Glu/hydantoin_racemase"/>
</dbReference>
<comment type="caution">
    <text evidence="3">The sequence shown here is derived from an EMBL/GenBank/DDBJ whole genome shotgun (WGS) entry which is preliminary data.</text>
</comment>
<reference evidence="3 4" key="1">
    <citation type="submission" date="2021-08" db="EMBL/GenBank/DDBJ databases">
        <authorList>
            <person name="Peeters C."/>
        </authorList>
    </citation>
    <scope>NUCLEOTIDE SEQUENCE [LARGE SCALE GENOMIC DNA]</scope>
    <source>
        <strain evidence="3 4">LMG 21510</strain>
    </source>
</reference>
<dbReference type="SUPFAM" id="SSF53681">
    <property type="entry name" value="Aspartate/glutamate racemase"/>
    <property type="match status" value="4"/>
</dbReference>
<dbReference type="PANTHER" id="PTHR21198">
    <property type="entry name" value="GLUTAMATE RACEMASE"/>
    <property type="match status" value="1"/>
</dbReference>